<evidence type="ECO:0000313" key="2">
    <source>
        <dbReference type="EMBL" id="TQM33643.1"/>
    </source>
</evidence>
<feature type="transmembrane region" description="Helical" evidence="1">
    <location>
        <begin position="82"/>
        <end position="102"/>
    </location>
</feature>
<organism evidence="2 3">
    <name type="scientific">Nocardia bhagyanarayanae</name>
    <dbReference type="NCBI Taxonomy" id="1215925"/>
    <lineage>
        <taxon>Bacteria</taxon>
        <taxon>Bacillati</taxon>
        <taxon>Actinomycetota</taxon>
        <taxon>Actinomycetes</taxon>
        <taxon>Mycobacteriales</taxon>
        <taxon>Nocardiaceae</taxon>
        <taxon>Nocardia</taxon>
    </lineage>
</organism>
<keyword evidence="1" id="KW-1133">Transmembrane helix</keyword>
<keyword evidence="1" id="KW-0812">Transmembrane</keyword>
<protein>
    <submittedName>
        <fullName evidence="2">Uncharacterized protein</fullName>
    </submittedName>
</protein>
<keyword evidence="3" id="KW-1185">Reference proteome</keyword>
<dbReference type="RefSeq" id="WP_141811386.1">
    <property type="nucleotide sequence ID" value="NZ_VFPG01000001.1"/>
</dbReference>
<gene>
    <name evidence="2" type="ORF">FB390_5380</name>
</gene>
<feature type="transmembrane region" description="Helical" evidence="1">
    <location>
        <begin position="49"/>
        <end position="67"/>
    </location>
</feature>
<evidence type="ECO:0000256" key="1">
    <source>
        <dbReference type="SAM" id="Phobius"/>
    </source>
</evidence>
<proteinExistence type="predicted"/>
<dbReference type="EMBL" id="VFPG01000001">
    <property type="protein sequence ID" value="TQM33643.1"/>
    <property type="molecule type" value="Genomic_DNA"/>
</dbReference>
<sequence length="110" mass="12134">MRFRPGSNSSVNAQNQVNIAKRGGTVVSSQNGSQTVNIIHNNAVRRVRLWYVLAVLLLVDIVFIWYAQAAYTGVSGDGGDQLRSATGLLLIAATFVLARRCIRELFGRWK</sequence>
<dbReference type="Proteomes" id="UP000316331">
    <property type="component" value="Unassembled WGS sequence"/>
</dbReference>
<name>A0A543FIF1_9NOCA</name>
<comment type="caution">
    <text evidence="2">The sequence shown here is derived from an EMBL/GenBank/DDBJ whole genome shotgun (WGS) entry which is preliminary data.</text>
</comment>
<keyword evidence="1" id="KW-0472">Membrane</keyword>
<evidence type="ECO:0000313" key="3">
    <source>
        <dbReference type="Proteomes" id="UP000316331"/>
    </source>
</evidence>
<accession>A0A543FIF1</accession>
<dbReference type="OrthoDB" id="9868374at2"/>
<dbReference type="AlphaFoldDB" id="A0A543FIF1"/>
<reference evidence="2 3" key="1">
    <citation type="submission" date="2019-06" db="EMBL/GenBank/DDBJ databases">
        <title>Sequencing the genomes of 1000 actinobacteria strains.</title>
        <authorList>
            <person name="Klenk H.-P."/>
        </authorList>
    </citation>
    <scope>NUCLEOTIDE SEQUENCE [LARGE SCALE GENOMIC DNA]</scope>
    <source>
        <strain evidence="2 3">DSM 103495</strain>
    </source>
</reference>